<keyword evidence="3" id="KW-1185">Reference proteome</keyword>
<organism evidence="2 3">
    <name type="scientific">Jonquetella anthropi DSM 22815</name>
    <dbReference type="NCBI Taxonomy" id="885272"/>
    <lineage>
        <taxon>Bacteria</taxon>
        <taxon>Thermotogati</taxon>
        <taxon>Synergistota</taxon>
        <taxon>Synergistia</taxon>
        <taxon>Synergistales</taxon>
        <taxon>Dethiosulfovibrionaceae</taxon>
        <taxon>Jonquetella</taxon>
    </lineage>
</organism>
<dbReference type="EMBL" id="CM001376">
    <property type="protein sequence ID" value="EHM12486.1"/>
    <property type="molecule type" value="Genomic_DNA"/>
</dbReference>
<dbReference type="AlphaFoldDB" id="H0ULM1"/>
<gene>
    <name evidence="2" type="ORF">JonanDRAFT_0051</name>
</gene>
<dbReference type="HOGENOM" id="CLU_942604_0_0_0"/>
<dbReference type="RefSeq" id="WP_008522295.1">
    <property type="nucleotide sequence ID" value="NZ_CM001376.1"/>
</dbReference>
<evidence type="ECO:0000313" key="3">
    <source>
        <dbReference type="Proteomes" id="UP000003806"/>
    </source>
</evidence>
<proteinExistence type="predicted"/>
<name>H0ULM1_9BACT</name>
<dbReference type="STRING" id="885272.JonanDRAFT_0051"/>
<evidence type="ECO:0000256" key="1">
    <source>
        <dbReference type="SAM" id="MobiDB-lite"/>
    </source>
</evidence>
<dbReference type="Proteomes" id="UP000003806">
    <property type="component" value="Chromosome"/>
</dbReference>
<feature type="region of interest" description="Disordered" evidence="1">
    <location>
        <begin position="269"/>
        <end position="293"/>
    </location>
</feature>
<sequence length="293" mass="31058">MVELPDLNIEELARQALQESPDGNGRLRAAWRACRAEVMGRLQDPAQRGAMARGLRAVDPGEDRVIGGISPIGGALSAVLGSMAFRGGLSVVGRVIGADLSILAVPAAVLGGAFGTWVCLAHAEGSRKSIKAAAALSAASVVLPWRGRLMRAAFAAFSGARLWVTRPMVRFDEEDAVQRICLAIRAELTAIMSAELAGVFQTIPGKLTSSIRDLSRSSSQDRDAAVGALLDAARSEGVQGLDGPKTFCWEAGSEDLYETFGLVEPGDWVKEERPPETEPSGAVRRGLVRKVKR</sequence>
<accession>H0ULM1</accession>
<protein>
    <submittedName>
        <fullName evidence="2">Uncharacterized protein</fullName>
    </submittedName>
</protein>
<evidence type="ECO:0000313" key="2">
    <source>
        <dbReference type="EMBL" id="EHM12486.1"/>
    </source>
</evidence>
<reference evidence="2 3" key="1">
    <citation type="submission" date="2011-11" db="EMBL/GenBank/DDBJ databases">
        <title>The Noncontiguous Finished genome of Jonquetella anthropi DSM 22815.</title>
        <authorList>
            <consortium name="US DOE Joint Genome Institute (JGI-PGF)"/>
            <person name="Lucas S."/>
            <person name="Copeland A."/>
            <person name="Lapidus A."/>
            <person name="Glavina del Rio T."/>
            <person name="Dalin E."/>
            <person name="Tice H."/>
            <person name="Bruce D."/>
            <person name="Goodwin L."/>
            <person name="Pitluck S."/>
            <person name="Peters L."/>
            <person name="Mikhailova N."/>
            <person name="Held B."/>
            <person name="Kyrpides N."/>
            <person name="Mavromatis K."/>
            <person name="Ivanova N."/>
            <person name="Markowitz V."/>
            <person name="Cheng J.-F."/>
            <person name="Hugenholtz P."/>
            <person name="Woyke T."/>
            <person name="Wu D."/>
            <person name="Gronow S."/>
            <person name="Wellnitz S."/>
            <person name="Brambilla E."/>
            <person name="Klenk H.-P."/>
            <person name="Eisen J.A."/>
        </authorList>
    </citation>
    <scope>NUCLEOTIDE SEQUENCE [LARGE SCALE GENOMIC DNA]</scope>
    <source>
        <strain evidence="2 3">DSM 22815</strain>
    </source>
</reference>